<dbReference type="Proteomes" id="UP001595443">
    <property type="component" value="Unassembled WGS sequence"/>
</dbReference>
<dbReference type="PROSITE" id="PS51186">
    <property type="entry name" value="GNAT"/>
    <property type="match status" value="1"/>
</dbReference>
<dbReference type="SUPFAM" id="SSF55729">
    <property type="entry name" value="Acyl-CoA N-acyltransferases (Nat)"/>
    <property type="match status" value="1"/>
</dbReference>
<keyword evidence="2 4" id="KW-0012">Acyltransferase</keyword>
<organism evidence="4 5">
    <name type="scientific">Acidimangrovimonas pyrenivorans</name>
    <dbReference type="NCBI Taxonomy" id="2030798"/>
    <lineage>
        <taxon>Bacteria</taxon>
        <taxon>Pseudomonadati</taxon>
        <taxon>Pseudomonadota</taxon>
        <taxon>Alphaproteobacteria</taxon>
        <taxon>Rhodobacterales</taxon>
        <taxon>Paracoccaceae</taxon>
        <taxon>Acidimangrovimonas</taxon>
    </lineage>
</organism>
<evidence type="ECO:0000259" key="3">
    <source>
        <dbReference type="PROSITE" id="PS51186"/>
    </source>
</evidence>
<name>A0ABV7AJY4_9RHOB</name>
<dbReference type="InterPro" id="IPR016181">
    <property type="entry name" value="Acyl_CoA_acyltransferase"/>
</dbReference>
<dbReference type="CDD" id="cd04301">
    <property type="entry name" value="NAT_SF"/>
    <property type="match status" value="1"/>
</dbReference>
<evidence type="ECO:0000313" key="4">
    <source>
        <dbReference type="EMBL" id="MFC2969724.1"/>
    </source>
</evidence>
<protein>
    <submittedName>
        <fullName evidence="4">GNAT family N-acetyltransferase</fullName>
        <ecNumber evidence="4">2.3.-.-</ecNumber>
    </submittedName>
</protein>
<dbReference type="Gene3D" id="3.40.630.30">
    <property type="match status" value="1"/>
</dbReference>
<reference evidence="5" key="1">
    <citation type="journal article" date="2019" name="Int. J. Syst. Evol. Microbiol.">
        <title>The Global Catalogue of Microorganisms (GCM) 10K type strain sequencing project: providing services to taxonomists for standard genome sequencing and annotation.</title>
        <authorList>
            <consortium name="The Broad Institute Genomics Platform"/>
            <consortium name="The Broad Institute Genome Sequencing Center for Infectious Disease"/>
            <person name="Wu L."/>
            <person name="Ma J."/>
        </authorList>
    </citation>
    <scope>NUCLEOTIDE SEQUENCE [LARGE SCALE GENOMIC DNA]</scope>
    <source>
        <strain evidence="5">KCTC 62192</strain>
    </source>
</reference>
<dbReference type="Pfam" id="PF00583">
    <property type="entry name" value="Acetyltransf_1"/>
    <property type="match status" value="1"/>
</dbReference>
<dbReference type="RefSeq" id="WP_377834487.1">
    <property type="nucleotide sequence ID" value="NZ_JBHRSK010000015.1"/>
</dbReference>
<evidence type="ECO:0000256" key="2">
    <source>
        <dbReference type="ARBA" id="ARBA00023315"/>
    </source>
</evidence>
<dbReference type="GO" id="GO:0016746">
    <property type="term" value="F:acyltransferase activity"/>
    <property type="evidence" value="ECO:0007669"/>
    <property type="project" value="UniProtKB-KW"/>
</dbReference>
<dbReference type="PANTHER" id="PTHR10545:SF29">
    <property type="entry name" value="GH14572P-RELATED"/>
    <property type="match status" value="1"/>
</dbReference>
<dbReference type="InterPro" id="IPR000182">
    <property type="entry name" value="GNAT_dom"/>
</dbReference>
<dbReference type="EMBL" id="JBHRSK010000015">
    <property type="protein sequence ID" value="MFC2969724.1"/>
    <property type="molecule type" value="Genomic_DNA"/>
</dbReference>
<dbReference type="InterPro" id="IPR051016">
    <property type="entry name" value="Diverse_Substrate_AcTransf"/>
</dbReference>
<evidence type="ECO:0000313" key="5">
    <source>
        <dbReference type="Proteomes" id="UP001595443"/>
    </source>
</evidence>
<comment type="caution">
    <text evidence="4">The sequence shown here is derived from an EMBL/GenBank/DDBJ whole genome shotgun (WGS) entry which is preliminary data.</text>
</comment>
<accession>A0ABV7AJY4</accession>
<proteinExistence type="predicted"/>
<evidence type="ECO:0000256" key="1">
    <source>
        <dbReference type="ARBA" id="ARBA00022679"/>
    </source>
</evidence>
<feature type="domain" description="N-acetyltransferase" evidence="3">
    <location>
        <begin position="3"/>
        <end position="160"/>
    </location>
</feature>
<dbReference type="PANTHER" id="PTHR10545">
    <property type="entry name" value="DIAMINE N-ACETYLTRANSFERASE"/>
    <property type="match status" value="1"/>
</dbReference>
<keyword evidence="1 4" id="KW-0808">Transferase</keyword>
<sequence>MTAAITLAGPGDIAVLAEMLTRLATDLEAGEKFRGTPEALARYGTGPDALFRALIARNGGRAEGFALFFPHFSTWRAQPGVYVQDLWVAPETRGSGLGERLLAATARHAAEGWGARYLMLSVDAQNGGARRFYERLGFRPQKDDRPMALEGDAFARLRGTEAAA</sequence>
<gene>
    <name evidence="4" type="ORF">ACFOES_16615</name>
</gene>
<keyword evidence="5" id="KW-1185">Reference proteome</keyword>
<dbReference type="EC" id="2.3.-.-" evidence="4"/>